<sequence>MRPPKKSRLMNPSRRWTLTWPVLLQKKHDLKEEWCKNKLNRHLRTKIADLGREIESHAKTLCAQQWNNTCDEADRKMRTRSKCGLLKHLMADSDKPTRGGTQLLIERLVHEHTQDSGGFQAVLKTLGQKYLPLESEAIAWESKNPSYGGRPQEKLDEPFSEAEIQYALQQLNGRSAPGPDGIDNELLQNLYNKAIVIITKKINEAWETGTVPKEWRIVPRFRSSRNLENR</sequence>
<evidence type="ECO:0000313" key="1">
    <source>
        <dbReference type="EMBL" id="KAH8020921.1"/>
    </source>
</evidence>
<gene>
    <name evidence="1" type="ORF">HPB51_009723</name>
</gene>
<name>A0A9J6DG27_RHIMP</name>
<dbReference type="Proteomes" id="UP000821866">
    <property type="component" value="Chromosome 7"/>
</dbReference>
<evidence type="ECO:0008006" key="3">
    <source>
        <dbReference type="Google" id="ProtNLM"/>
    </source>
</evidence>
<proteinExistence type="predicted"/>
<accession>A0A9J6DG27</accession>
<dbReference type="PANTHER" id="PTHR19446">
    <property type="entry name" value="REVERSE TRANSCRIPTASES"/>
    <property type="match status" value="1"/>
</dbReference>
<dbReference type="EMBL" id="JABSTU010000009">
    <property type="protein sequence ID" value="KAH8020921.1"/>
    <property type="molecule type" value="Genomic_DNA"/>
</dbReference>
<reference evidence="1" key="2">
    <citation type="submission" date="2021-09" db="EMBL/GenBank/DDBJ databases">
        <authorList>
            <person name="Jia N."/>
            <person name="Wang J."/>
            <person name="Shi W."/>
            <person name="Du L."/>
            <person name="Sun Y."/>
            <person name="Zhan W."/>
            <person name="Jiang J."/>
            <person name="Wang Q."/>
            <person name="Zhang B."/>
            <person name="Ji P."/>
            <person name="Sakyi L.B."/>
            <person name="Cui X."/>
            <person name="Yuan T."/>
            <person name="Jiang B."/>
            <person name="Yang W."/>
            <person name="Lam T.T.-Y."/>
            <person name="Chang Q."/>
            <person name="Ding S."/>
            <person name="Wang X."/>
            <person name="Zhu J."/>
            <person name="Ruan X."/>
            <person name="Zhao L."/>
            <person name="Wei J."/>
            <person name="Que T."/>
            <person name="Du C."/>
            <person name="Cheng J."/>
            <person name="Dai P."/>
            <person name="Han X."/>
            <person name="Huang E."/>
            <person name="Gao Y."/>
            <person name="Liu J."/>
            <person name="Shao H."/>
            <person name="Ye R."/>
            <person name="Li L."/>
            <person name="Wei W."/>
            <person name="Wang X."/>
            <person name="Wang C."/>
            <person name="Huo Q."/>
            <person name="Li W."/>
            <person name="Guo W."/>
            <person name="Chen H."/>
            <person name="Chen S."/>
            <person name="Zhou L."/>
            <person name="Zhou L."/>
            <person name="Ni X."/>
            <person name="Tian J."/>
            <person name="Zhou Y."/>
            <person name="Sheng Y."/>
            <person name="Liu T."/>
            <person name="Pan Y."/>
            <person name="Xia L."/>
            <person name="Li J."/>
            <person name="Zhao F."/>
            <person name="Cao W."/>
        </authorList>
    </citation>
    <scope>NUCLEOTIDE SEQUENCE</scope>
    <source>
        <strain evidence="1">Rmic-2018</strain>
        <tissue evidence="1">Larvae</tissue>
    </source>
</reference>
<protein>
    <recommendedName>
        <fullName evidence="3">Tick transposon</fullName>
    </recommendedName>
</protein>
<evidence type="ECO:0000313" key="2">
    <source>
        <dbReference type="Proteomes" id="UP000821866"/>
    </source>
</evidence>
<organism evidence="1 2">
    <name type="scientific">Rhipicephalus microplus</name>
    <name type="common">Cattle tick</name>
    <name type="synonym">Boophilus microplus</name>
    <dbReference type="NCBI Taxonomy" id="6941"/>
    <lineage>
        <taxon>Eukaryota</taxon>
        <taxon>Metazoa</taxon>
        <taxon>Ecdysozoa</taxon>
        <taxon>Arthropoda</taxon>
        <taxon>Chelicerata</taxon>
        <taxon>Arachnida</taxon>
        <taxon>Acari</taxon>
        <taxon>Parasitiformes</taxon>
        <taxon>Ixodida</taxon>
        <taxon>Ixodoidea</taxon>
        <taxon>Ixodidae</taxon>
        <taxon>Rhipicephalinae</taxon>
        <taxon>Rhipicephalus</taxon>
        <taxon>Boophilus</taxon>
    </lineage>
</organism>
<comment type="caution">
    <text evidence="1">The sequence shown here is derived from an EMBL/GenBank/DDBJ whole genome shotgun (WGS) entry which is preliminary data.</text>
</comment>
<dbReference type="AlphaFoldDB" id="A0A9J6DG27"/>
<keyword evidence="2" id="KW-1185">Reference proteome</keyword>
<reference evidence="1" key="1">
    <citation type="journal article" date="2020" name="Cell">
        <title>Large-Scale Comparative Analyses of Tick Genomes Elucidate Their Genetic Diversity and Vector Capacities.</title>
        <authorList>
            <consortium name="Tick Genome and Microbiome Consortium (TIGMIC)"/>
            <person name="Jia N."/>
            <person name="Wang J."/>
            <person name="Shi W."/>
            <person name="Du L."/>
            <person name="Sun Y."/>
            <person name="Zhan W."/>
            <person name="Jiang J.F."/>
            <person name="Wang Q."/>
            <person name="Zhang B."/>
            <person name="Ji P."/>
            <person name="Bell-Sakyi L."/>
            <person name="Cui X.M."/>
            <person name="Yuan T.T."/>
            <person name="Jiang B.G."/>
            <person name="Yang W.F."/>
            <person name="Lam T.T."/>
            <person name="Chang Q.C."/>
            <person name="Ding S.J."/>
            <person name="Wang X.J."/>
            <person name="Zhu J.G."/>
            <person name="Ruan X.D."/>
            <person name="Zhao L."/>
            <person name="Wei J.T."/>
            <person name="Ye R.Z."/>
            <person name="Que T.C."/>
            <person name="Du C.H."/>
            <person name="Zhou Y.H."/>
            <person name="Cheng J.X."/>
            <person name="Dai P.F."/>
            <person name="Guo W.B."/>
            <person name="Han X.H."/>
            <person name="Huang E.J."/>
            <person name="Li L.F."/>
            <person name="Wei W."/>
            <person name="Gao Y.C."/>
            <person name="Liu J.Z."/>
            <person name="Shao H.Z."/>
            <person name="Wang X."/>
            <person name="Wang C.C."/>
            <person name="Yang T.C."/>
            <person name="Huo Q.B."/>
            <person name="Li W."/>
            <person name="Chen H.Y."/>
            <person name="Chen S.E."/>
            <person name="Zhou L.G."/>
            <person name="Ni X.B."/>
            <person name="Tian J.H."/>
            <person name="Sheng Y."/>
            <person name="Liu T."/>
            <person name="Pan Y.S."/>
            <person name="Xia L.Y."/>
            <person name="Li J."/>
            <person name="Zhao F."/>
            <person name="Cao W.C."/>
        </authorList>
    </citation>
    <scope>NUCLEOTIDE SEQUENCE</scope>
    <source>
        <strain evidence="1">Rmic-2018</strain>
    </source>
</reference>